<evidence type="ECO:0000313" key="3">
    <source>
        <dbReference type="Proteomes" id="UP001593940"/>
    </source>
</evidence>
<accession>A0ABV6YAR0</accession>
<organism evidence="2 3">
    <name type="scientific">Microvirga arabica</name>
    <dbReference type="NCBI Taxonomy" id="1128671"/>
    <lineage>
        <taxon>Bacteria</taxon>
        <taxon>Pseudomonadati</taxon>
        <taxon>Pseudomonadota</taxon>
        <taxon>Alphaproteobacteria</taxon>
        <taxon>Hyphomicrobiales</taxon>
        <taxon>Methylobacteriaceae</taxon>
        <taxon>Microvirga</taxon>
    </lineage>
</organism>
<dbReference type="SUPFAM" id="SSF49899">
    <property type="entry name" value="Concanavalin A-like lectins/glucanases"/>
    <property type="match status" value="1"/>
</dbReference>
<feature type="domain" description="Alginate lyase 2" evidence="1">
    <location>
        <begin position="13"/>
        <end position="240"/>
    </location>
</feature>
<sequence length="429" mass="46131">MILNPGVAPSGNFSLSNWKITLPVDASGTISGTATEIKALSGYQHSSYFYTASDGAMVFYAPVDGATTSGSKYARSELREMKGAAKAAWNLNEGGLLNATLEVDQAPIRFDGSVGRIVVGQIHGQDDELVRLYWENGSVYFVNDQAGLHNSETTFKLTNGIGQTPNVSLNERFSYIIDAKGDDLKVSVLADGQTYSSSTRINDVWDTDTFYFKAGTYLGVNETQGFGAGQTSFYALDFSHATDTTGHTVVPDAPMSLRPSTSKAIENIATCALQYIASYGDLSNALGANAAEGCKHFSAYGQNEGRGLLFNGLEYIASYSDLAAVFGGNAEAGALHYITCGRDESRQITFDGLEYIASYGDLIQAFGANANAGAAHYIEWGRNEGRQDLFDSHAYLAHYADLQAAFGGDLIAATKHYITYGYNEGRVWM</sequence>
<proteinExistence type="predicted"/>
<dbReference type="EMBL" id="JBHOMY010000048">
    <property type="protein sequence ID" value="MFC1458355.1"/>
    <property type="molecule type" value="Genomic_DNA"/>
</dbReference>
<dbReference type="InterPro" id="IPR013320">
    <property type="entry name" value="ConA-like_dom_sf"/>
</dbReference>
<keyword evidence="2" id="KW-0456">Lyase</keyword>
<gene>
    <name evidence="2" type="ORF">ACETIH_16950</name>
</gene>
<evidence type="ECO:0000313" key="2">
    <source>
        <dbReference type="EMBL" id="MFC1458355.1"/>
    </source>
</evidence>
<evidence type="ECO:0000259" key="1">
    <source>
        <dbReference type="Pfam" id="PF08787"/>
    </source>
</evidence>
<dbReference type="RefSeq" id="WP_377030320.1">
    <property type="nucleotide sequence ID" value="NZ_JBHOMY010000048.1"/>
</dbReference>
<dbReference type="GO" id="GO:0016829">
    <property type="term" value="F:lyase activity"/>
    <property type="evidence" value="ECO:0007669"/>
    <property type="project" value="UniProtKB-KW"/>
</dbReference>
<reference evidence="2 3" key="1">
    <citation type="submission" date="2024-09" db="EMBL/GenBank/DDBJ databases">
        <title>Nodulacao em especies de Leguminosae Basais da Amazonia e Caracterizacao dos Rizobios e Bacterias Associadas aos Nodulos.</title>
        <authorList>
            <person name="Jambeiro I.C.A."/>
            <person name="Lopes I.S."/>
            <person name="Aguiar E.R.G.R."/>
            <person name="Santos A.F.J."/>
            <person name="Dos Santos J.M.F."/>
            <person name="Gross E."/>
        </authorList>
    </citation>
    <scope>NUCLEOTIDE SEQUENCE [LARGE SCALE GENOMIC DNA]</scope>
    <source>
        <strain evidence="2 3">BRUESC1165</strain>
    </source>
</reference>
<protein>
    <submittedName>
        <fullName evidence="2">Polysaccharide lyase family 7 protein</fullName>
    </submittedName>
</protein>
<dbReference type="InterPro" id="IPR014895">
    <property type="entry name" value="Alginate_lyase_2"/>
</dbReference>
<comment type="caution">
    <text evidence="2">The sequence shown here is derived from an EMBL/GenBank/DDBJ whole genome shotgun (WGS) entry which is preliminary data.</text>
</comment>
<keyword evidence="3" id="KW-1185">Reference proteome</keyword>
<name>A0ABV6YAR0_9HYPH</name>
<dbReference type="Proteomes" id="UP001593940">
    <property type="component" value="Unassembled WGS sequence"/>
</dbReference>
<dbReference type="Pfam" id="PF08787">
    <property type="entry name" value="Alginate_lyase2"/>
    <property type="match status" value="1"/>
</dbReference>
<dbReference type="Gene3D" id="2.60.120.200">
    <property type="match status" value="1"/>
</dbReference>